<keyword evidence="1" id="KW-0732">Signal</keyword>
<name>A0A7Y0BNL3_9SPHN</name>
<protein>
    <submittedName>
        <fullName evidence="2">Uncharacterized protein</fullName>
    </submittedName>
</protein>
<reference evidence="2 3" key="1">
    <citation type="submission" date="2020-04" db="EMBL/GenBank/DDBJ databases">
        <title>Novosphingobium sp. TW-4 isolated from soil.</title>
        <authorList>
            <person name="Dahal R.H."/>
            <person name="Chaudhary D.K."/>
        </authorList>
    </citation>
    <scope>NUCLEOTIDE SEQUENCE [LARGE SCALE GENOMIC DNA]</scope>
    <source>
        <strain evidence="2 3">TW-4</strain>
    </source>
</reference>
<proteinExistence type="predicted"/>
<dbReference type="Proteomes" id="UP000583556">
    <property type="component" value="Unassembled WGS sequence"/>
</dbReference>
<comment type="caution">
    <text evidence="2">The sequence shown here is derived from an EMBL/GenBank/DDBJ whole genome shotgun (WGS) entry which is preliminary data.</text>
</comment>
<feature type="signal peptide" evidence="1">
    <location>
        <begin position="1"/>
        <end position="25"/>
    </location>
</feature>
<keyword evidence="3" id="KW-1185">Reference proteome</keyword>
<accession>A0A7Y0BNL3</accession>
<evidence type="ECO:0000256" key="1">
    <source>
        <dbReference type="SAM" id="SignalP"/>
    </source>
</evidence>
<evidence type="ECO:0000313" key="3">
    <source>
        <dbReference type="Proteomes" id="UP000583556"/>
    </source>
</evidence>
<feature type="chain" id="PRO_5030961790" evidence="1">
    <location>
        <begin position="26"/>
        <end position="246"/>
    </location>
</feature>
<dbReference type="EMBL" id="JABBGM010000003">
    <property type="protein sequence ID" value="NML93705.1"/>
    <property type="molecule type" value="Genomic_DNA"/>
</dbReference>
<sequence length="246" mass="26153">MNILNSIVRAALTLSLALPSAVAFAAPGTGDEVYGATTEAGKVELESRYGRLMGGADAGEDALKLEAAYSPSSRLRLGAQVELEREPSGPRKAEAMSFEAIYGLGRVAGIDVAVYGEYEVGLLHETPDALEGKILLQRKAGPFDARLNLIFQKALATGERVQLGYAASADYAVAGDEVRLGLAAFGDLGDFRRFAPHAEHFLGPVVKGEVEGLGPEIAIEAGYLFAIDKARDDTRGQLRLLLEVEF</sequence>
<organism evidence="2 3">
    <name type="scientific">Novosphingobium olei</name>
    <dbReference type="NCBI Taxonomy" id="2728851"/>
    <lineage>
        <taxon>Bacteria</taxon>
        <taxon>Pseudomonadati</taxon>
        <taxon>Pseudomonadota</taxon>
        <taxon>Alphaproteobacteria</taxon>
        <taxon>Sphingomonadales</taxon>
        <taxon>Sphingomonadaceae</taxon>
        <taxon>Novosphingobium</taxon>
    </lineage>
</organism>
<gene>
    <name evidence="2" type="ORF">HHL27_08500</name>
</gene>
<dbReference type="RefSeq" id="WP_169492975.1">
    <property type="nucleotide sequence ID" value="NZ_JABBGM010000003.1"/>
</dbReference>
<evidence type="ECO:0000313" key="2">
    <source>
        <dbReference type="EMBL" id="NML93705.1"/>
    </source>
</evidence>
<dbReference type="AlphaFoldDB" id="A0A7Y0BNL3"/>